<reference evidence="2" key="1">
    <citation type="submission" date="2015-03" db="EMBL/GenBank/DDBJ databases">
        <authorList>
            <consortium name="Pathogen Informatics"/>
        </authorList>
    </citation>
    <scope>NUCLEOTIDE SEQUENCE [LARGE SCALE GENOMIC DNA]</scope>
    <source>
        <strain evidence="2">N09902308</strain>
    </source>
</reference>
<protein>
    <submittedName>
        <fullName evidence="1">Uncharacterized protein</fullName>
    </submittedName>
</protein>
<name>A0A916L8Z2_MYCTX</name>
<dbReference type="Proteomes" id="UP000039021">
    <property type="component" value="Unassembled WGS sequence"/>
</dbReference>
<sequence>MSPAWNNGIEYVVSLSLNSCACDNGSSSFHVTGERRCVVVDFHFLTYLWRVWTPLVSHD</sequence>
<evidence type="ECO:0000313" key="2">
    <source>
        <dbReference type="Proteomes" id="UP000039021"/>
    </source>
</evidence>
<proteinExistence type="predicted"/>
<dbReference type="AlphaFoldDB" id="A0A916L8Z2"/>
<accession>A0A916L8Z2</accession>
<evidence type="ECO:0000313" key="1">
    <source>
        <dbReference type="EMBL" id="COX21868.1"/>
    </source>
</evidence>
<dbReference type="EMBL" id="CSBK01000292">
    <property type="protein sequence ID" value="COX21868.1"/>
    <property type="molecule type" value="Genomic_DNA"/>
</dbReference>
<gene>
    <name evidence="1" type="ORF">ERS007739_00885</name>
</gene>
<organism evidence="1 2">
    <name type="scientific">Mycobacterium tuberculosis</name>
    <dbReference type="NCBI Taxonomy" id="1773"/>
    <lineage>
        <taxon>Bacteria</taxon>
        <taxon>Bacillati</taxon>
        <taxon>Actinomycetota</taxon>
        <taxon>Actinomycetes</taxon>
        <taxon>Mycobacteriales</taxon>
        <taxon>Mycobacteriaceae</taxon>
        <taxon>Mycobacterium</taxon>
        <taxon>Mycobacterium tuberculosis complex</taxon>
    </lineage>
</organism>
<comment type="caution">
    <text evidence="1">The sequence shown here is derived from an EMBL/GenBank/DDBJ whole genome shotgun (WGS) entry which is preliminary data.</text>
</comment>